<keyword evidence="10" id="KW-0407">Ion channel</keyword>
<accession>A0ABD2XH33</accession>
<keyword evidence="8" id="KW-0325">Glycoprotein</keyword>
<dbReference type="Proteomes" id="UP001627154">
    <property type="component" value="Unassembled WGS sequence"/>
</dbReference>
<keyword evidence="5" id="KW-0406">Ion transport</keyword>
<evidence type="ECO:0000256" key="5">
    <source>
        <dbReference type="ARBA" id="ARBA00023065"/>
    </source>
</evidence>
<feature type="region of interest" description="Disordered" evidence="11">
    <location>
        <begin position="74"/>
        <end position="125"/>
    </location>
</feature>
<dbReference type="GO" id="GO:0016020">
    <property type="term" value="C:membrane"/>
    <property type="evidence" value="ECO:0007669"/>
    <property type="project" value="UniProtKB-SubCell"/>
</dbReference>
<dbReference type="EMBL" id="JBJJXI010000025">
    <property type="protein sequence ID" value="KAL3404551.1"/>
    <property type="molecule type" value="Genomic_DNA"/>
</dbReference>
<proteinExistence type="predicted"/>
<reference evidence="13 14" key="1">
    <citation type="journal article" date="2024" name="bioRxiv">
        <title>A reference genome for Trichogramma kaykai: A tiny desert-dwelling parasitoid wasp with competing sex-ratio distorters.</title>
        <authorList>
            <person name="Culotta J."/>
            <person name="Lindsey A.R."/>
        </authorList>
    </citation>
    <scope>NUCLEOTIDE SEQUENCE [LARGE SCALE GENOMIC DNA]</scope>
    <source>
        <strain evidence="13 14">KSX58</strain>
    </source>
</reference>
<name>A0ABD2XH33_9HYME</name>
<organism evidence="13 14">
    <name type="scientific">Trichogramma kaykai</name>
    <dbReference type="NCBI Taxonomy" id="54128"/>
    <lineage>
        <taxon>Eukaryota</taxon>
        <taxon>Metazoa</taxon>
        <taxon>Ecdysozoa</taxon>
        <taxon>Arthropoda</taxon>
        <taxon>Hexapoda</taxon>
        <taxon>Insecta</taxon>
        <taxon>Pterygota</taxon>
        <taxon>Neoptera</taxon>
        <taxon>Endopterygota</taxon>
        <taxon>Hymenoptera</taxon>
        <taxon>Apocrita</taxon>
        <taxon>Proctotrupomorpha</taxon>
        <taxon>Chalcidoidea</taxon>
        <taxon>Trichogrammatidae</taxon>
        <taxon>Trichogramma</taxon>
    </lineage>
</organism>
<evidence type="ECO:0000256" key="8">
    <source>
        <dbReference type="ARBA" id="ARBA00023180"/>
    </source>
</evidence>
<protein>
    <recommendedName>
        <fullName evidence="12">Ionotropic glutamate receptor L-glutamate and glycine-binding domain-containing protein</fullName>
    </recommendedName>
</protein>
<dbReference type="Pfam" id="PF10613">
    <property type="entry name" value="Lig_chan-Glu_bd"/>
    <property type="match status" value="1"/>
</dbReference>
<keyword evidence="9" id="KW-1071">Ligand-gated ion channel</keyword>
<dbReference type="Gene3D" id="3.40.190.10">
    <property type="entry name" value="Periplasmic binding protein-like II"/>
    <property type="match status" value="1"/>
</dbReference>
<dbReference type="GO" id="GO:0034220">
    <property type="term" value="P:monoatomic ion transmembrane transport"/>
    <property type="evidence" value="ECO:0007669"/>
    <property type="project" value="UniProtKB-KW"/>
</dbReference>
<keyword evidence="4" id="KW-1133">Transmembrane helix</keyword>
<evidence type="ECO:0000256" key="3">
    <source>
        <dbReference type="ARBA" id="ARBA00022692"/>
    </source>
</evidence>
<evidence type="ECO:0000256" key="7">
    <source>
        <dbReference type="ARBA" id="ARBA00023170"/>
    </source>
</evidence>
<keyword evidence="7" id="KW-0675">Receptor</keyword>
<sequence length="125" mass="14033">MPSCEQQLAHCDSHVERMATRKIPTYSMVTITKAPFVMQSSVEGRYSGLLIDLLNELARRLRFEYKITVVARTSTMSDRNTAQGQANRDNHANQCNPNHGQWKGGSNHANQLNPNNSQYGGGRKK</sequence>
<feature type="compositionally biased region" description="Polar residues" evidence="11">
    <location>
        <begin position="74"/>
        <end position="99"/>
    </location>
</feature>
<evidence type="ECO:0000256" key="4">
    <source>
        <dbReference type="ARBA" id="ARBA00022989"/>
    </source>
</evidence>
<keyword evidence="3" id="KW-0812">Transmembrane</keyword>
<evidence type="ECO:0000256" key="1">
    <source>
        <dbReference type="ARBA" id="ARBA00004141"/>
    </source>
</evidence>
<keyword evidence="2" id="KW-0813">Transport</keyword>
<evidence type="ECO:0000256" key="2">
    <source>
        <dbReference type="ARBA" id="ARBA00022448"/>
    </source>
</evidence>
<gene>
    <name evidence="13" type="ORF">TKK_003009</name>
</gene>
<keyword evidence="14" id="KW-1185">Reference proteome</keyword>
<evidence type="ECO:0000313" key="13">
    <source>
        <dbReference type="EMBL" id="KAL3404551.1"/>
    </source>
</evidence>
<comment type="subcellular location">
    <subcellularLocation>
        <location evidence="1">Membrane</location>
        <topology evidence="1">Multi-pass membrane protein</topology>
    </subcellularLocation>
</comment>
<feature type="domain" description="Ionotropic glutamate receptor L-glutamate and glycine-binding" evidence="12">
    <location>
        <begin position="25"/>
        <end position="73"/>
    </location>
</feature>
<feature type="compositionally biased region" description="Polar residues" evidence="11">
    <location>
        <begin position="107"/>
        <end position="118"/>
    </location>
</feature>
<dbReference type="SUPFAM" id="SSF53850">
    <property type="entry name" value="Periplasmic binding protein-like II"/>
    <property type="match status" value="1"/>
</dbReference>
<evidence type="ECO:0000256" key="9">
    <source>
        <dbReference type="ARBA" id="ARBA00023286"/>
    </source>
</evidence>
<evidence type="ECO:0000259" key="12">
    <source>
        <dbReference type="Pfam" id="PF10613"/>
    </source>
</evidence>
<comment type="caution">
    <text evidence="13">The sequence shown here is derived from an EMBL/GenBank/DDBJ whole genome shotgun (WGS) entry which is preliminary data.</text>
</comment>
<evidence type="ECO:0000256" key="6">
    <source>
        <dbReference type="ARBA" id="ARBA00023136"/>
    </source>
</evidence>
<evidence type="ECO:0000256" key="10">
    <source>
        <dbReference type="ARBA" id="ARBA00023303"/>
    </source>
</evidence>
<evidence type="ECO:0000313" key="14">
    <source>
        <dbReference type="Proteomes" id="UP001627154"/>
    </source>
</evidence>
<dbReference type="AlphaFoldDB" id="A0ABD2XH33"/>
<evidence type="ECO:0000256" key="11">
    <source>
        <dbReference type="SAM" id="MobiDB-lite"/>
    </source>
</evidence>
<dbReference type="InterPro" id="IPR019594">
    <property type="entry name" value="Glu/Gly-bd"/>
</dbReference>
<keyword evidence="6" id="KW-0472">Membrane</keyword>